<name>A0A2N0NH29_9GLOM</name>
<reference evidence="1 2" key="2">
    <citation type="submission" date="2017-09" db="EMBL/GenBank/DDBJ databases">
        <title>Extensive intraspecific genome diversity in a model arbuscular mycorrhizal fungus.</title>
        <authorList>
            <person name="Chen E.C."/>
            <person name="Morin E."/>
            <person name="Beaudet D."/>
            <person name="Noel J."/>
            <person name="Ndikumana S."/>
            <person name="Charron P."/>
            <person name="St-Onge C."/>
            <person name="Giorgi J."/>
            <person name="Grigoriev I.V."/>
            <person name="Roux C."/>
            <person name="Martin F.M."/>
            <person name="Corradi N."/>
        </authorList>
    </citation>
    <scope>NUCLEOTIDE SEQUENCE [LARGE SCALE GENOMIC DNA]</scope>
    <source>
        <strain evidence="1 2">A5</strain>
    </source>
</reference>
<dbReference type="VEuPathDB" id="FungiDB:RhiirA1_531854"/>
<gene>
    <name evidence="1" type="ORF">RhiirA5_440124</name>
</gene>
<dbReference type="Proteomes" id="UP000232722">
    <property type="component" value="Unassembled WGS sequence"/>
</dbReference>
<proteinExistence type="predicted"/>
<dbReference type="EMBL" id="LLXJ01007092">
    <property type="protein sequence ID" value="PKB93866.1"/>
    <property type="molecule type" value="Genomic_DNA"/>
</dbReference>
<accession>A0A2N0NH29</accession>
<organism evidence="1 2">
    <name type="scientific">Rhizophagus irregularis</name>
    <dbReference type="NCBI Taxonomy" id="588596"/>
    <lineage>
        <taxon>Eukaryota</taxon>
        <taxon>Fungi</taxon>
        <taxon>Fungi incertae sedis</taxon>
        <taxon>Mucoromycota</taxon>
        <taxon>Glomeromycotina</taxon>
        <taxon>Glomeromycetes</taxon>
        <taxon>Glomerales</taxon>
        <taxon>Glomeraceae</taxon>
        <taxon>Rhizophagus</taxon>
    </lineage>
</organism>
<protein>
    <submittedName>
        <fullName evidence="1">Uncharacterized protein</fullName>
    </submittedName>
</protein>
<reference evidence="1 2" key="1">
    <citation type="submission" date="2016-04" db="EMBL/GenBank/DDBJ databases">
        <title>Genome analyses suggest a sexual origin of heterokaryosis in a supposedly ancient asexual fungus.</title>
        <authorList>
            <person name="Ropars J."/>
            <person name="Sedzielewska K."/>
            <person name="Noel J."/>
            <person name="Charron P."/>
            <person name="Farinelli L."/>
            <person name="Marton T."/>
            <person name="Kruger M."/>
            <person name="Pelin A."/>
            <person name="Brachmann A."/>
            <person name="Corradi N."/>
        </authorList>
    </citation>
    <scope>NUCLEOTIDE SEQUENCE [LARGE SCALE GENOMIC DNA]</scope>
    <source>
        <strain evidence="1 2">A5</strain>
    </source>
</reference>
<evidence type="ECO:0000313" key="2">
    <source>
        <dbReference type="Proteomes" id="UP000232722"/>
    </source>
</evidence>
<dbReference type="AlphaFoldDB" id="A0A2N0NH29"/>
<sequence length="93" mass="11050">MWRIVEDIWGIPELRRGHIGTAMGCRPGGHNSYQECRYCNIRGIWSNHIYYPTTSPNNFENNTTYDIFALPNRTHEEWQQRLEKIHKSKVGKM</sequence>
<evidence type="ECO:0000313" key="1">
    <source>
        <dbReference type="EMBL" id="PKB93866.1"/>
    </source>
</evidence>
<comment type="caution">
    <text evidence="1">The sequence shown here is derived from an EMBL/GenBank/DDBJ whole genome shotgun (WGS) entry which is preliminary data.</text>
</comment>
<dbReference type="VEuPathDB" id="FungiDB:RhiirFUN_005726"/>